<evidence type="ECO:0000313" key="3">
    <source>
        <dbReference type="Proteomes" id="UP000005206"/>
    </source>
</evidence>
<feature type="region of interest" description="Disordered" evidence="1">
    <location>
        <begin position="1"/>
        <end position="36"/>
    </location>
</feature>
<dbReference type="GeneID" id="9667419"/>
<dbReference type="OMA" id="PCCIAGE"/>
<dbReference type="Proteomes" id="UP000005206">
    <property type="component" value="Chromosome 8"/>
</dbReference>
<gene>
    <name evidence="2" type="ORF">NECHADRAFT_84075</name>
</gene>
<organism evidence="2 3">
    <name type="scientific">Fusarium vanettenii (strain ATCC MYA-4622 / CBS 123669 / FGSC 9596 / NRRL 45880 / 77-13-4)</name>
    <name type="common">Fusarium solani subsp. pisi</name>
    <dbReference type="NCBI Taxonomy" id="660122"/>
    <lineage>
        <taxon>Eukaryota</taxon>
        <taxon>Fungi</taxon>
        <taxon>Dikarya</taxon>
        <taxon>Ascomycota</taxon>
        <taxon>Pezizomycotina</taxon>
        <taxon>Sordariomycetes</taxon>
        <taxon>Hypocreomycetidae</taxon>
        <taxon>Hypocreales</taxon>
        <taxon>Nectriaceae</taxon>
        <taxon>Fusarium</taxon>
        <taxon>Fusarium solani species complex</taxon>
        <taxon>Fusarium vanettenii</taxon>
    </lineage>
</organism>
<protein>
    <submittedName>
        <fullName evidence="2">Uncharacterized protein</fullName>
    </submittedName>
</protein>
<dbReference type="RefSeq" id="XP_003048342.1">
    <property type="nucleotide sequence ID" value="XM_003048296.1"/>
</dbReference>
<proteinExistence type="predicted"/>
<dbReference type="AlphaFoldDB" id="C7YZM0"/>
<evidence type="ECO:0000313" key="2">
    <source>
        <dbReference type="EMBL" id="EEU42629.1"/>
    </source>
</evidence>
<evidence type="ECO:0000256" key="1">
    <source>
        <dbReference type="SAM" id="MobiDB-lite"/>
    </source>
</evidence>
<dbReference type="InParanoid" id="C7YZM0"/>
<keyword evidence="3" id="KW-1185">Reference proteome</keyword>
<dbReference type="HOGENOM" id="CLU_047285_0_0_1"/>
<name>C7YZM0_FUSV7</name>
<dbReference type="VEuPathDB" id="FungiDB:NECHADRAFT_84075"/>
<accession>C7YZM0</accession>
<sequence length="463" mass="52749">MSGRQQTSTGSGQGSTNWSQSGVLRSVSESQDPRQAAFTRLRECIPQDEDQWREARERHGFSTPEEIHAKVSAIIKDDPSLPEDLRKFLHLASCCVGRYCGDEAKYSKYRGRVHNEHLSELTIDRNMSVVQDIISSMDELYPILQHRVFEIMLLYAPLKISLLKYFRQDKDRFKSCFPTSTIVSEEQAYFPLSPPDLIVLRYPQQYTYVSPPLKYSLAYYNSYEQAHGALNVGALSKSEHLRLAEALENRKTLSRVPPDSHSVRKGLYNTVLDVWFDGDVNLLEYLNTEVIFTTPNRITGYKVFDIPEGIQKEAALAGEDQDNCVRQPDMRSVVLFRFRWSPRLSIVAKHIYSKLVRRLSPAKSRRKLTNEVKSNILSSGLAHGNQFYFRHESGAMRVPNGWLCILVPTIPTTEKVTITLTYGAVKEDITWCNSSGLLLGPGTTLSIPSRVYYIWISLPLDPD</sequence>
<dbReference type="EMBL" id="GG698904">
    <property type="protein sequence ID" value="EEU42629.1"/>
    <property type="molecule type" value="Genomic_DNA"/>
</dbReference>
<dbReference type="KEGG" id="nhe:NECHADRAFT_84075"/>
<reference evidence="2 3" key="1">
    <citation type="journal article" date="2009" name="PLoS Genet.">
        <title>The genome of Nectria haematococca: contribution of supernumerary chromosomes to gene expansion.</title>
        <authorList>
            <person name="Coleman J.J."/>
            <person name="Rounsley S.D."/>
            <person name="Rodriguez-Carres M."/>
            <person name="Kuo A."/>
            <person name="Wasmann C.C."/>
            <person name="Grimwood J."/>
            <person name="Schmutz J."/>
            <person name="Taga M."/>
            <person name="White G.J."/>
            <person name="Zhou S."/>
            <person name="Schwartz D.C."/>
            <person name="Freitag M."/>
            <person name="Ma L.J."/>
            <person name="Danchin E.G."/>
            <person name="Henrissat B."/>
            <person name="Coutinho P.M."/>
            <person name="Nelson D.R."/>
            <person name="Straney D."/>
            <person name="Napoli C.A."/>
            <person name="Barker B.M."/>
            <person name="Gribskov M."/>
            <person name="Rep M."/>
            <person name="Kroken S."/>
            <person name="Molnar I."/>
            <person name="Rensing C."/>
            <person name="Kennell J.C."/>
            <person name="Zamora J."/>
            <person name="Farman M.L."/>
            <person name="Selker E.U."/>
            <person name="Salamov A."/>
            <person name="Shapiro H."/>
            <person name="Pangilinan J."/>
            <person name="Lindquist E."/>
            <person name="Lamers C."/>
            <person name="Grigoriev I.V."/>
            <person name="Geiser D.M."/>
            <person name="Covert S.F."/>
            <person name="Temporini E."/>
            <person name="Vanetten H.D."/>
        </authorList>
    </citation>
    <scope>NUCLEOTIDE SEQUENCE [LARGE SCALE GENOMIC DNA]</scope>
    <source>
        <strain evidence="3">ATCC MYA-4622 / CBS 123669 / FGSC 9596 / NRRL 45880 / 77-13-4</strain>
    </source>
</reference>
<feature type="compositionally biased region" description="Low complexity" evidence="1">
    <location>
        <begin position="1"/>
        <end position="22"/>
    </location>
</feature>
<dbReference type="OrthoDB" id="5088056at2759"/>